<dbReference type="EMBL" id="MN740328">
    <property type="protein sequence ID" value="QHU00612.1"/>
    <property type="molecule type" value="Genomic_DNA"/>
</dbReference>
<sequence length="272" mass="31464">MTTKTTSKWITGIHLNIGEQVEWSNKEYSYSSHRNVKRKSTGIVVSFIADTVIIVLTSRGYSNKFISYPINELFKFKESRSMSVVMTIKHISVSYEDTTVKIYVSQDERGISVLVGYDLFVDLMDYETIDGAIFGMLLDTEERRINISTSPKPYIKLIERQDFGQSWKPLLDSIDIQQRGRGLRECKANGLTIVLPSDLESMLLKFNYHQRFHFRRDDICFLHEIKIHEIPTWGCMEMYDAININITDIKANISSESSCFMRYGMIVCPDSE</sequence>
<accession>A0A6C0J4P8</accession>
<name>A0A6C0J4P8_9ZZZZ</name>
<dbReference type="AlphaFoldDB" id="A0A6C0J4P8"/>
<reference evidence="1" key="1">
    <citation type="journal article" date="2020" name="Nature">
        <title>Giant virus diversity and host interactions through global metagenomics.</title>
        <authorList>
            <person name="Schulz F."/>
            <person name="Roux S."/>
            <person name="Paez-Espino D."/>
            <person name="Jungbluth S."/>
            <person name="Walsh D.A."/>
            <person name="Denef V.J."/>
            <person name="McMahon K.D."/>
            <person name="Konstantinidis K.T."/>
            <person name="Eloe-Fadrosh E.A."/>
            <person name="Kyrpides N.C."/>
            <person name="Woyke T."/>
        </authorList>
    </citation>
    <scope>NUCLEOTIDE SEQUENCE</scope>
    <source>
        <strain evidence="1">GVMAG-M-3300025860-20</strain>
    </source>
</reference>
<organism evidence="1">
    <name type="scientific">viral metagenome</name>
    <dbReference type="NCBI Taxonomy" id="1070528"/>
    <lineage>
        <taxon>unclassified sequences</taxon>
        <taxon>metagenomes</taxon>
        <taxon>organismal metagenomes</taxon>
    </lineage>
</organism>
<evidence type="ECO:0000313" key="1">
    <source>
        <dbReference type="EMBL" id="QHU00612.1"/>
    </source>
</evidence>
<protein>
    <submittedName>
        <fullName evidence="1">Uncharacterized protein</fullName>
    </submittedName>
</protein>
<proteinExistence type="predicted"/>